<name>A0AA38MJZ8_9CUCU</name>
<protein>
    <submittedName>
        <fullName evidence="2">Uncharacterized protein</fullName>
    </submittedName>
</protein>
<feature type="region of interest" description="Disordered" evidence="1">
    <location>
        <begin position="67"/>
        <end position="95"/>
    </location>
</feature>
<dbReference type="Proteomes" id="UP001168821">
    <property type="component" value="Unassembled WGS sequence"/>
</dbReference>
<dbReference type="AlphaFoldDB" id="A0AA38MJZ8"/>
<accession>A0AA38MJZ8</accession>
<reference evidence="2" key="1">
    <citation type="journal article" date="2023" name="G3 (Bethesda)">
        <title>Whole genome assemblies of Zophobas morio and Tenebrio molitor.</title>
        <authorList>
            <person name="Kaur S."/>
            <person name="Stinson S.A."/>
            <person name="diCenzo G.C."/>
        </authorList>
    </citation>
    <scope>NUCLEOTIDE SEQUENCE</scope>
    <source>
        <strain evidence="2">QUZm001</strain>
    </source>
</reference>
<proteinExistence type="predicted"/>
<sequence length="209" mass="23061">MGQFTQRLSKNRVCCFEPRHNVTSRHAHRLSTNRDALTPRIDAVTIGAHAHLPIFCEVGVKDVGTARAPQNGSSVSTSPPGGGGGGHFSAGGGRTCARENNHLTPAFTWTDANFSSVREHDRRVRWEVKVCACGDEEVDRTRLFEWRIEEESNNGYQHGDTTNRDVSVIMLGPNPSTSTVEHFTYRVNIIAMPLATRLLHGYHCPVITA</sequence>
<organism evidence="2 3">
    <name type="scientific">Zophobas morio</name>
    <dbReference type="NCBI Taxonomy" id="2755281"/>
    <lineage>
        <taxon>Eukaryota</taxon>
        <taxon>Metazoa</taxon>
        <taxon>Ecdysozoa</taxon>
        <taxon>Arthropoda</taxon>
        <taxon>Hexapoda</taxon>
        <taxon>Insecta</taxon>
        <taxon>Pterygota</taxon>
        <taxon>Neoptera</taxon>
        <taxon>Endopterygota</taxon>
        <taxon>Coleoptera</taxon>
        <taxon>Polyphaga</taxon>
        <taxon>Cucujiformia</taxon>
        <taxon>Tenebrionidae</taxon>
        <taxon>Zophobas</taxon>
    </lineage>
</organism>
<evidence type="ECO:0000313" key="2">
    <source>
        <dbReference type="EMBL" id="KAJ3660485.1"/>
    </source>
</evidence>
<gene>
    <name evidence="2" type="ORF">Zmor_004932</name>
</gene>
<dbReference type="EMBL" id="JALNTZ010000002">
    <property type="protein sequence ID" value="KAJ3660485.1"/>
    <property type="molecule type" value="Genomic_DNA"/>
</dbReference>
<comment type="caution">
    <text evidence="2">The sequence shown here is derived from an EMBL/GenBank/DDBJ whole genome shotgun (WGS) entry which is preliminary data.</text>
</comment>
<keyword evidence="3" id="KW-1185">Reference proteome</keyword>
<evidence type="ECO:0000256" key="1">
    <source>
        <dbReference type="SAM" id="MobiDB-lite"/>
    </source>
</evidence>
<evidence type="ECO:0000313" key="3">
    <source>
        <dbReference type="Proteomes" id="UP001168821"/>
    </source>
</evidence>
<feature type="compositionally biased region" description="Gly residues" evidence="1">
    <location>
        <begin position="80"/>
        <end position="94"/>
    </location>
</feature>